<dbReference type="InterPro" id="IPR049893">
    <property type="entry name" value="Bvu_2165-like_IHF-HU-DNA_bdg"/>
</dbReference>
<comment type="caution">
    <text evidence="3">The sequence shown here is derived from an EMBL/GenBank/DDBJ whole genome shotgun (WGS) entry which is preliminary data.</text>
</comment>
<dbReference type="CDD" id="cd12843">
    <property type="entry name" value="Bvu_2165_C_like"/>
    <property type="match status" value="1"/>
</dbReference>
<dbReference type="CDD" id="cd13833">
    <property type="entry name" value="HU_IHF_like"/>
    <property type="match status" value="1"/>
</dbReference>
<dbReference type="Pfam" id="PF14848">
    <property type="entry name" value="HU-DNA_bdg"/>
    <property type="match status" value="1"/>
</dbReference>
<reference evidence="3" key="1">
    <citation type="submission" date="2019-08" db="EMBL/GenBank/DDBJ databases">
        <authorList>
            <person name="Kucharzyk K."/>
            <person name="Murdoch R.W."/>
            <person name="Higgins S."/>
            <person name="Loffler F."/>
        </authorList>
    </citation>
    <scope>NUCLEOTIDE SEQUENCE</scope>
</reference>
<evidence type="ECO:0000313" key="3">
    <source>
        <dbReference type="EMBL" id="MPM03767.1"/>
    </source>
</evidence>
<dbReference type="InterPro" id="IPR027824">
    <property type="entry name" value="DUF4469"/>
</dbReference>
<proteinExistence type="predicted"/>
<feature type="domain" description="DUF4469" evidence="1">
    <location>
        <begin position="130"/>
        <end position="229"/>
    </location>
</feature>
<dbReference type="Gene3D" id="2.70.50.70">
    <property type="match status" value="1"/>
</dbReference>
<dbReference type="EMBL" id="VSSQ01000980">
    <property type="protein sequence ID" value="MPM03767.1"/>
    <property type="molecule type" value="Genomic_DNA"/>
</dbReference>
<feature type="domain" description="Bvu-2165-like IHF-HU-like DNA-binding" evidence="2">
    <location>
        <begin position="5"/>
        <end position="124"/>
    </location>
</feature>
<dbReference type="AlphaFoldDB" id="A0A644WJL1"/>
<gene>
    <name evidence="3" type="ORF">SDC9_50034</name>
</gene>
<name>A0A644WJL1_9ZZZZ</name>
<sequence length="239" mass="26487">MSNLLKAWLKNNHLTEDPNDFSATVSGMGSKNLDDIVDDIMKDGTENNRNTIKNIVTRFQEKAMQLVLSGYNVNTGMVYMRPVIKGPFYDKNWNPETNSVYVAINQGMQLRQAISDTSVQILGVQPDSMEIFSLTNMVTGSTDGTLIKGRNCEIRGSYIKVVGEDPTCGVTLKNTSTQEVSKLPKDSIVLNEPSRLLLDIPETIESGEYELTITTQYTRANILLKAPRSVSFSIPVVIS</sequence>
<evidence type="ECO:0000259" key="2">
    <source>
        <dbReference type="Pfam" id="PF14848"/>
    </source>
</evidence>
<organism evidence="3">
    <name type="scientific">bioreactor metagenome</name>
    <dbReference type="NCBI Taxonomy" id="1076179"/>
    <lineage>
        <taxon>unclassified sequences</taxon>
        <taxon>metagenomes</taxon>
        <taxon>ecological metagenomes</taxon>
    </lineage>
</organism>
<accession>A0A644WJL1</accession>
<dbReference type="Pfam" id="PF14734">
    <property type="entry name" value="DUF4469"/>
    <property type="match status" value="1"/>
</dbReference>
<evidence type="ECO:0000259" key="1">
    <source>
        <dbReference type="Pfam" id="PF14734"/>
    </source>
</evidence>
<protein>
    <submittedName>
        <fullName evidence="3">Uncharacterized protein</fullName>
    </submittedName>
</protein>